<dbReference type="InterPro" id="IPR012327">
    <property type="entry name" value="MeTrfase_D12"/>
</dbReference>
<keyword evidence="5" id="KW-1185">Reference proteome</keyword>
<dbReference type="EMBL" id="CP003059">
    <property type="protein sequence ID" value="AEP36190.1"/>
    <property type="molecule type" value="Genomic_DNA"/>
</dbReference>
<dbReference type="Pfam" id="PF02086">
    <property type="entry name" value="MethyltransfD12"/>
    <property type="match status" value="1"/>
</dbReference>
<dbReference type="GO" id="GO:0009007">
    <property type="term" value="F:site-specific DNA-methyltransferase (adenine-specific) activity"/>
    <property type="evidence" value="ECO:0007669"/>
    <property type="project" value="UniProtKB-EC"/>
</dbReference>
<evidence type="ECO:0000313" key="4">
    <source>
        <dbReference type="EMBL" id="AEP36190.1"/>
    </source>
</evidence>
<dbReference type="Proteomes" id="UP000009284">
    <property type="component" value="Chromosome"/>
</dbReference>
<evidence type="ECO:0000313" key="5">
    <source>
        <dbReference type="Proteomes" id="UP000009284"/>
    </source>
</evidence>
<accession>G4QCR0</accession>
<protein>
    <submittedName>
        <fullName evidence="4">DNA adenine methylase subfamily</fullName>
    </submittedName>
</protein>
<dbReference type="GO" id="GO:0032259">
    <property type="term" value="P:methylation"/>
    <property type="evidence" value="ECO:0007669"/>
    <property type="project" value="UniProtKB-KW"/>
</dbReference>
<name>G4QCR0_TAYAM</name>
<keyword evidence="1 4" id="KW-0489">Methyltransferase</keyword>
<keyword evidence="3" id="KW-0949">S-adenosyl-L-methionine</keyword>
<gene>
    <name evidence="4" type="ordered locus">TASI_0415</name>
</gene>
<dbReference type="Gene3D" id="3.40.50.150">
    <property type="entry name" value="Vaccinia Virus protein VP39"/>
    <property type="match status" value="1"/>
</dbReference>
<keyword evidence="2" id="KW-0808">Transferase</keyword>
<reference key="1">
    <citation type="submission" date="2011-09" db="EMBL/GenBank/DDBJ databases">
        <title>Genomic characterization of the Taylorella genus.</title>
        <authorList>
            <person name="Hebert L."/>
            <person name="Moumen B."/>
            <person name="Pons N."/>
            <person name="Duquesne F."/>
            <person name="Breuil M.-F."/>
            <person name="Goux D."/>
            <person name="Batto J.-M."/>
            <person name="Renault P."/>
            <person name="Laugier C."/>
            <person name="Petry S."/>
        </authorList>
    </citation>
    <scope>NUCLEOTIDE SEQUENCE</scope>
    <source>
        <strain>MCE3</strain>
    </source>
</reference>
<evidence type="ECO:0000256" key="3">
    <source>
        <dbReference type="ARBA" id="ARBA00022691"/>
    </source>
</evidence>
<dbReference type="HOGENOM" id="CLU_3048889_0_0_4"/>
<proteinExistence type="predicted"/>
<sequence>MSQIELIQQGEDFKAKPIFPYPGGKTKLANNILPLIPEHNCYVECFVGGEVYSF</sequence>
<dbReference type="STRING" id="1008459.TASI_0415"/>
<dbReference type="AlphaFoldDB" id="G4QCR0"/>
<dbReference type="InterPro" id="IPR029063">
    <property type="entry name" value="SAM-dependent_MTases_sf"/>
</dbReference>
<organism evidence="4 5">
    <name type="scientific">Taylorella asinigenitalis (strain MCE3)</name>
    <dbReference type="NCBI Taxonomy" id="1008459"/>
    <lineage>
        <taxon>Bacteria</taxon>
        <taxon>Pseudomonadati</taxon>
        <taxon>Pseudomonadota</taxon>
        <taxon>Betaproteobacteria</taxon>
        <taxon>Burkholderiales</taxon>
        <taxon>Alcaligenaceae</taxon>
        <taxon>Taylorella</taxon>
    </lineage>
</organism>
<dbReference type="GO" id="GO:0009307">
    <property type="term" value="P:DNA restriction-modification system"/>
    <property type="evidence" value="ECO:0007669"/>
    <property type="project" value="InterPro"/>
</dbReference>
<reference evidence="4 5" key="2">
    <citation type="journal article" date="2012" name="PLoS ONE">
        <title>Genomic characterization of the taylorella genus.</title>
        <authorList>
            <person name="Hebert L."/>
            <person name="Moumen B."/>
            <person name="Pons N."/>
            <person name="Duquesne F."/>
            <person name="Breuil M.F."/>
            <person name="Goux D."/>
            <person name="Batto J.M."/>
            <person name="Laugier C."/>
            <person name="Renault P."/>
            <person name="Petry S."/>
        </authorList>
    </citation>
    <scope>NUCLEOTIDE SEQUENCE [LARGE SCALE GENOMIC DNA]</scope>
    <source>
        <strain evidence="4 5">MCE3</strain>
    </source>
</reference>
<dbReference type="KEGG" id="tas:TASI_0415"/>
<evidence type="ECO:0000256" key="2">
    <source>
        <dbReference type="ARBA" id="ARBA00022679"/>
    </source>
</evidence>
<dbReference type="SUPFAM" id="SSF53335">
    <property type="entry name" value="S-adenosyl-L-methionine-dependent methyltransferases"/>
    <property type="match status" value="1"/>
</dbReference>
<evidence type="ECO:0000256" key="1">
    <source>
        <dbReference type="ARBA" id="ARBA00022603"/>
    </source>
</evidence>